<dbReference type="RefSeq" id="WP_420244116.1">
    <property type="nucleotide sequence ID" value="NZ_BOPV01000001.1"/>
</dbReference>
<dbReference type="Proteomes" id="UP000681075">
    <property type="component" value="Unassembled WGS sequence"/>
</dbReference>
<evidence type="ECO:0000256" key="2">
    <source>
        <dbReference type="PROSITE-ProRule" id="PRU00169"/>
    </source>
</evidence>
<evidence type="ECO:0000313" key="4">
    <source>
        <dbReference type="EMBL" id="GIL40879.1"/>
    </source>
</evidence>
<accession>A0A8S8XG24</accession>
<dbReference type="InterPro" id="IPR050595">
    <property type="entry name" value="Bact_response_regulator"/>
</dbReference>
<evidence type="ECO:0000259" key="3">
    <source>
        <dbReference type="PROSITE" id="PS50110"/>
    </source>
</evidence>
<reference evidence="4" key="1">
    <citation type="submission" date="2021-02" db="EMBL/GenBank/DDBJ databases">
        <title>Genome sequence of Rhodospirillales sp. strain TMPK1 isolated from soil.</title>
        <authorList>
            <person name="Nakai R."/>
            <person name="Kusada H."/>
            <person name="Tamaki H."/>
        </authorList>
    </citation>
    <scope>NUCLEOTIDE SEQUENCE</scope>
    <source>
        <strain evidence="4">TMPK1</strain>
    </source>
</reference>
<proteinExistence type="predicted"/>
<gene>
    <name evidence="4" type="ORF">TMPK1_31160</name>
</gene>
<dbReference type="Pfam" id="PF00072">
    <property type="entry name" value="Response_reg"/>
    <property type="match status" value="1"/>
</dbReference>
<dbReference type="GO" id="GO:0000160">
    <property type="term" value="P:phosphorelay signal transduction system"/>
    <property type="evidence" value="ECO:0007669"/>
    <property type="project" value="InterPro"/>
</dbReference>
<dbReference type="PANTHER" id="PTHR44591">
    <property type="entry name" value="STRESS RESPONSE REGULATOR PROTEIN 1"/>
    <property type="match status" value="1"/>
</dbReference>
<dbReference type="PANTHER" id="PTHR44591:SF24">
    <property type="entry name" value="PROTEIN-GLUTAMATE METHYLESTERASE_PROTEIN-GLUTAMINE GLUTAMINASE 1"/>
    <property type="match status" value="1"/>
</dbReference>
<protein>
    <submittedName>
        <fullName evidence="4">Response regulator</fullName>
    </submittedName>
</protein>
<evidence type="ECO:0000256" key="1">
    <source>
        <dbReference type="ARBA" id="ARBA00022553"/>
    </source>
</evidence>
<comment type="caution">
    <text evidence="4">The sequence shown here is derived from an EMBL/GenBank/DDBJ whole genome shotgun (WGS) entry which is preliminary data.</text>
</comment>
<dbReference type="EMBL" id="BOPV01000001">
    <property type="protein sequence ID" value="GIL40879.1"/>
    <property type="molecule type" value="Genomic_DNA"/>
</dbReference>
<dbReference type="InterPro" id="IPR001789">
    <property type="entry name" value="Sig_transdc_resp-reg_receiver"/>
</dbReference>
<name>A0A8S8XG24_9PROT</name>
<dbReference type="AlphaFoldDB" id="A0A8S8XG24"/>
<dbReference type="SMART" id="SM00448">
    <property type="entry name" value="REC"/>
    <property type="match status" value="1"/>
</dbReference>
<evidence type="ECO:0000313" key="5">
    <source>
        <dbReference type="Proteomes" id="UP000681075"/>
    </source>
</evidence>
<dbReference type="Gene3D" id="3.40.50.2300">
    <property type="match status" value="1"/>
</dbReference>
<keyword evidence="5" id="KW-1185">Reference proteome</keyword>
<sequence length="120" mass="12995">MNILLVEDEPEVALTLFEMLEELGCRCAARHTADEAFAVVRSRSIDLALIDVNLGSGVDGLTLARGLQTTFGIRTIFITGNASPDLKAQVEHLNAALLEKPIYLDALRTALNSMGLSKRV</sequence>
<dbReference type="PROSITE" id="PS50110">
    <property type="entry name" value="RESPONSE_REGULATORY"/>
    <property type="match status" value="1"/>
</dbReference>
<feature type="domain" description="Response regulatory" evidence="3">
    <location>
        <begin position="2"/>
        <end position="115"/>
    </location>
</feature>
<feature type="modified residue" description="4-aspartylphosphate" evidence="2">
    <location>
        <position position="51"/>
    </location>
</feature>
<dbReference type="InterPro" id="IPR011006">
    <property type="entry name" value="CheY-like_superfamily"/>
</dbReference>
<keyword evidence="1 2" id="KW-0597">Phosphoprotein</keyword>
<dbReference type="SUPFAM" id="SSF52172">
    <property type="entry name" value="CheY-like"/>
    <property type="match status" value="1"/>
</dbReference>
<organism evidence="4 5">
    <name type="scientific">Roseiterribacter gracilis</name>
    <dbReference type="NCBI Taxonomy" id="2812848"/>
    <lineage>
        <taxon>Bacteria</taxon>
        <taxon>Pseudomonadati</taxon>
        <taxon>Pseudomonadota</taxon>
        <taxon>Alphaproteobacteria</taxon>
        <taxon>Rhodospirillales</taxon>
        <taxon>Roseiterribacteraceae</taxon>
        <taxon>Roseiterribacter</taxon>
    </lineage>
</organism>